<dbReference type="PANTHER" id="PTHR43755">
    <property type="match status" value="1"/>
</dbReference>
<dbReference type="Gene3D" id="3.50.50.60">
    <property type="entry name" value="FAD/NAD(P)-binding domain"/>
    <property type="match status" value="2"/>
</dbReference>
<dbReference type="PANTHER" id="PTHR43755:SF1">
    <property type="entry name" value="FAD-DEPENDENT PYRIDINE NUCLEOTIDE-DISULPHIDE OXIDOREDUCTASE"/>
    <property type="match status" value="1"/>
</dbReference>
<name>A0A6G8QEB2_9ACTN</name>
<proteinExistence type="predicted"/>
<dbReference type="PRINTS" id="PR00368">
    <property type="entry name" value="FADPNR"/>
</dbReference>
<dbReference type="Pfam" id="PF07992">
    <property type="entry name" value="Pyr_redox_2"/>
    <property type="match status" value="1"/>
</dbReference>
<reference evidence="2 3" key="1">
    <citation type="submission" date="2019-10" db="EMBL/GenBank/DDBJ databases">
        <title>Rubrobacter sp nov SCSIO 52090 isolated from a deep-sea sediment in the South China Sea.</title>
        <authorList>
            <person name="Chen R.W."/>
        </authorList>
    </citation>
    <scope>NUCLEOTIDE SEQUENCE [LARGE SCALE GENOMIC DNA]</scope>
    <source>
        <strain evidence="2 3">SCSIO 52909</strain>
    </source>
</reference>
<keyword evidence="3" id="KW-1185">Reference proteome</keyword>
<accession>A0A6G8QEB2</accession>
<dbReference type="InterPro" id="IPR052541">
    <property type="entry name" value="SQRD"/>
</dbReference>
<dbReference type="RefSeq" id="WP_166179229.1">
    <property type="nucleotide sequence ID" value="NZ_CP045119.1"/>
</dbReference>
<dbReference type="SUPFAM" id="SSF51905">
    <property type="entry name" value="FAD/NAD(P)-binding domain"/>
    <property type="match status" value="2"/>
</dbReference>
<gene>
    <name evidence="2" type="ORF">GBA63_20385</name>
</gene>
<evidence type="ECO:0000313" key="3">
    <source>
        <dbReference type="Proteomes" id="UP000501452"/>
    </source>
</evidence>
<feature type="domain" description="FAD/NAD(P)-binding" evidence="1">
    <location>
        <begin position="8"/>
        <end position="139"/>
    </location>
</feature>
<organism evidence="2 3">
    <name type="scientific">Rubrobacter tropicus</name>
    <dbReference type="NCBI Taxonomy" id="2653851"/>
    <lineage>
        <taxon>Bacteria</taxon>
        <taxon>Bacillati</taxon>
        <taxon>Actinomycetota</taxon>
        <taxon>Rubrobacteria</taxon>
        <taxon>Rubrobacterales</taxon>
        <taxon>Rubrobacteraceae</taxon>
        <taxon>Rubrobacter</taxon>
    </lineage>
</organism>
<dbReference type="AlphaFoldDB" id="A0A6G8QEB2"/>
<dbReference type="PRINTS" id="PR00469">
    <property type="entry name" value="PNDRDTASEII"/>
</dbReference>
<evidence type="ECO:0000313" key="2">
    <source>
        <dbReference type="EMBL" id="QIN84741.1"/>
    </source>
</evidence>
<dbReference type="KEGG" id="rub:GBA63_20385"/>
<dbReference type="EMBL" id="CP045119">
    <property type="protein sequence ID" value="QIN84741.1"/>
    <property type="molecule type" value="Genomic_DNA"/>
</dbReference>
<dbReference type="Proteomes" id="UP000501452">
    <property type="component" value="Chromosome"/>
</dbReference>
<evidence type="ECO:0000259" key="1">
    <source>
        <dbReference type="Pfam" id="PF07992"/>
    </source>
</evidence>
<protein>
    <submittedName>
        <fullName evidence="2">NAD(P)/FAD-dependent oxidoreductase</fullName>
    </submittedName>
</protein>
<dbReference type="GO" id="GO:0016491">
    <property type="term" value="F:oxidoreductase activity"/>
    <property type="evidence" value="ECO:0007669"/>
    <property type="project" value="InterPro"/>
</dbReference>
<dbReference type="InterPro" id="IPR036188">
    <property type="entry name" value="FAD/NAD-bd_sf"/>
</dbReference>
<dbReference type="InterPro" id="IPR023753">
    <property type="entry name" value="FAD/NAD-binding_dom"/>
</dbReference>
<sequence length="422" mass="47212">MLNGSKTNITVLGGGFGGLEAAFYLRMKLEDRANITLVSDRDYFLFKPNTIYIPFGLDPDKLKVGLQRPTRRKNIAFVEDRAREIDPDARTVSTEGGRKIPHDFLVVATGADMRPEEVPGLKENAQTIWTPREMLRLRLALYDLIEAARRGEHKRVLFLVAPNNKCAGPLYELVFMLDTHLRRKKVRANVDLTWSTYEQTYIQAFGPRLHEVVTGEFERRVVAGHTEYAAEKVESGEVHYTNGETLPYDLLITFSPYVAEVDYPTLPGDDRGFVETELGTRQVVGHPDVYAVGDAGNFPVKQAFLAFLQADAAAEHISSRVLGVEPELAFEPTSMCVMEQFDKATFAQVPLRLTGVPERPIEVDPDAPEAYKVGSYPAWRLGKKMLAYYLPFRFGLGNPFHAGVPWKGMEAGLKAMSGLLAK</sequence>